<dbReference type="Gene3D" id="2.60.120.200">
    <property type="match status" value="1"/>
</dbReference>
<dbReference type="eggNOG" id="COG3712">
    <property type="taxonomic scope" value="Bacteria"/>
</dbReference>
<keyword evidence="2" id="KW-1185">Reference proteome</keyword>
<dbReference type="SUPFAM" id="SSF49899">
    <property type="entry name" value="Concanavalin A-like lectins/glucanases"/>
    <property type="match status" value="1"/>
</dbReference>
<dbReference type="AlphaFoldDB" id="A6DGW8"/>
<accession>A6DGW8</accession>
<evidence type="ECO:0000313" key="1">
    <source>
        <dbReference type="EMBL" id="EDM28851.1"/>
    </source>
</evidence>
<dbReference type="InterPro" id="IPR013320">
    <property type="entry name" value="ConA-like_dom_sf"/>
</dbReference>
<gene>
    <name evidence="1" type="ORF">LNTAR_13582</name>
</gene>
<sequence>MEKLKLNRQSRRLFELIHQSHEAELNEKEVLELNTLLKESEELRLIFLSIRDQHISLDERLKNRRTNDQVLGFVDSPQEPKESSKFFLKLFLIVSLLAAGFAIGSLKSNHSSEKIEPTLEDIPSQFEHHIATISSSINTFDSRLKKGQDLKAGWLTLKKGKIILGMSSGMEISVEAPAKIELIDSSSLKLDYGKMRLKSSLARKGFSVITKHGKLSDQGADFGVHIEDSIATSNCFTGEVAFIDGELVQMIHAGQNYSLKDEKFIEQEIYESTESVRAEAQLASKEKLAAWRRYIHQLKYDPDTAFLYQFAPNINNPQELIQEVHRSEVEPAHGKIIGANWDQGRFPGTSSLKFDSPNDRVKFFLNEKFDAMTYHMWVKIDELNKNNNHLGIFLSEKWDPNQITLQYVTLPKGAFFKIDSRENFVHNSIFLKPEQILGQWLLISFTFNIEEKGIHLYLNGKSIDKQSKIHQQSMTPPFIGWCDLMNWVPLNSQDIRSTPGQVDFLSIHRRAFSAEEVLDFYKKSKTP</sequence>
<dbReference type="PANTHER" id="PTHR30273:SF2">
    <property type="entry name" value="PROTEIN FECR"/>
    <property type="match status" value="1"/>
</dbReference>
<dbReference type="Pfam" id="PF13385">
    <property type="entry name" value="Laminin_G_3"/>
    <property type="match status" value="1"/>
</dbReference>
<evidence type="ECO:0008006" key="3">
    <source>
        <dbReference type="Google" id="ProtNLM"/>
    </source>
</evidence>
<proteinExistence type="predicted"/>
<dbReference type="OrthoDB" id="258532at2"/>
<organism evidence="1 2">
    <name type="scientific">Lentisphaera araneosa HTCC2155</name>
    <dbReference type="NCBI Taxonomy" id="313628"/>
    <lineage>
        <taxon>Bacteria</taxon>
        <taxon>Pseudomonadati</taxon>
        <taxon>Lentisphaerota</taxon>
        <taxon>Lentisphaeria</taxon>
        <taxon>Lentisphaerales</taxon>
        <taxon>Lentisphaeraceae</taxon>
        <taxon>Lentisphaera</taxon>
    </lineage>
</organism>
<comment type="caution">
    <text evidence="1">The sequence shown here is derived from an EMBL/GenBank/DDBJ whole genome shotgun (WGS) entry which is preliminary data.</text>
</comment>
<evidence type="ECO:0000313" key="2">
    <source>
        <dbReference type="Proteomes" id="UP000004947"/>
    </source>
</evidence>
<reference evidence="1 2" key="1">
    <citation type="journal article" date="2010" name="J. Bacteriol.">
        <title>Genome sequence of Lentisphaera araneosa HTCC2155T, the type species of the order Lentisphaerales in the phylum Lentisphaerae.</title>
        <authorList>
            <person name="Thrash J.C."/>
            <person name="Cho J.C."/>
            <person name="Vergin K.L."/>
            <person name="Morris R.M."/>
            <person name="Giovannoni S.J."/>
        </authorList>
    </citation>
    <scope>NUCLEOTIDE SEQUENCE [LARGE SCALE GENOMIC DNA]</scope>
    <source>
        <strain evidence="1 2">HTCC2155</strain>
    </source>
</reference>
<dbReference type="EMBL" id="ABCK01000003">
    <property type="protein sequence ID" value="EDM28851.1"/>
    <property type="molecule type" value="Genomic_DNA"/>
</dbReference>
<protein>
    <recommendedName>
        <fullName evidence="3">FecR protein domain-containing protein</fullName>
    </recommendedName>
</protein>
<dbReference type="GO" id="GO:0016989">
    <property type="term" value="F:sigma factor antagonist activity"/>
    <property type="evidence" value="ECO:0007669"/>
    <property type="project" value="TreeGrafter"/>
</dbReference>
<dbReference type="InterPro" id="IPR012373">
    <property type="entry name" value="Ferrdict_sens_TM"/>
</dbReference>
<dbReference type="Proteomes" id="UP000004947">
    <property type="component" value="Unassembled WGS sequence"/>
</dbReference>
<dbReference type="STRING" id="313628.LNTAR_13582"/>
<dbReference type="PANTHER" id="PTHR30273">
    <property type="entry name" value="PERIPLASMIC SIGNAL SENSOR AND SIGMA FACTOR ACTIVATOR FECR-RELATED"/>
    <property type="match status" value="1"/>
</dbReference>
<dbReference type="RefSeq" id="WP_007277153.1">
    <property type="nucleotide sequence ID" value="NZ_ABCK01000003.1"/>
</dbReference>
<name>A6DGW8_9BACT</name>